<dbReference type="Pfam" id="PF01120">
    <property type="entry name" value="Alpha_L_fucos"/>
    <property type="match status" value="1"/>
</dbReference>
<dbReference type="GO" id="GO:0006004">
    <property type="term" value="P:fucose metabolic process"/>
    <property type="evidence" value="ECO:0007669"/>
    <property type="project" value="InterPro"/>
</dbReference>
<proteinExistence type="inferred from homology"/>
<evidence type="ECO:0000256" key="1">
    <source>
        <dbReference type="ARBA" id="ARBA00004071"/>
    </source>
</evidence>
<evidence type="ECO:0000313" key="9">
    <source>
        <dbReference type="EMBL" id="CAB4637178.1"/>
    </source>
</evidence>
<dbReference type="SMART" id="SM00812">
    <property type="entry name" value="Alpha_L_fucos"/>
    <property type="match status" value="1"/>
</dbReference>
<keyword evidence="6" id="KW-0326">Glycosidase</keyword>
<evidence type="ECO:0000256" key="2">
    <source>
        <dbReference type="ARBA" id="ARBA00007951"/>
    </source>
</evidence>
<sequence>MSEFQNSFESLQQRRLPRWFDEAKFGIFVHWYPASVPAYAPLTEDLFTQSSKYGDVTAFTESPYAEWYINSLAIEGSSVHKHHSEVYGKKPYDDFVTEFFRESQEWDPQSWTDVLAQSHAKYFVMGTKHIDGALMWPSATHNPFKGSQYTSRRDLVGEACTAAQSAGMRTGLYYCGGLDLTFQGLGYNGWMSMLMATPQSSEYKAYATAHYMELIERYSPDVLWNDVGWPGGGDGALQLMADYYNINPDGLVNDRFDMIASAMGTSHCDFITPEYSSGLTKKDKKFEVCRGISMSFGYNQLDDETTYASAEELIHLLINSVADGGNLLLNIGPKANGEIPDIQRQRLIAIGSWLEINGAAIFASRQHPMGTLTSECGLSIRLTQGQDDATYAMVLGKPRSPALHISGLPEGPVQLLGVSDEIQRNGNTVTLPGRLPEHSAITLRIS</sequence>
<dbReference type="GO" id="GO:0016139">
    <property type="term" value="P:glycoside catabolic process"/>
    <property type="evidence" value="ECO:0007669"/>
    <property type="project" value="TreeGrafter"/>
</dbReference>
<accession>A0A6J6VLI8</accession>
<dbReference type="SUPFAM" id="SSF51445">
    <property type="entry name" value="(Trans)glycosidases"/>
    <property type="match status" value="1"/>
</dbReference>
<dbReference type="PIRSF" id="PIRSF001092">
    <property type="entry name" value="Alpha-L-fucosidase"/>
    <property type="match status" value="1"/>
</dbReference>
<evidence type="ECO:0000256" key="3">
    <source>
        <dbReference type="ARBA" id="ARBA00012662"/>
    </source>
</evidence>
<dbReference type="PANTHER" id="PTHR10030">
    <property type="entry name" value="ALPHA-L-FUCOSIDASE"/>
    <property type="match status" value="1"/>
</dbReference>
<dbReference type="EMBL" id="CAEZSL010000138">
    <property type="protein sequence ID" value="CAB4549212.1"/>
    <property type="molecule type" value="Genomic_DNA"/>
</dbReference>
<gene>
    <name evidence="8" type="ORF">UFOPK1421_01161</name>
    <name evidence="9" type="ORF">UFOPK1960_01058</name>
    <name evidence="10" type="ORF">UFOPK2921_00335</name>
</gene>
<dbReference type="InterPro" id="IPR016286">
    <property type="entry name" value="FUC_metazoa-typ"/>
</dbReference>
<dbReference type="InterPro" id="IPR057739">
    <property type="entry name" value="Glyco_hydro_29_N"/>
</dbReference>
<dbReference type="EC" id="3.2.1.51" evidence="3"/>
<feature type="domain" description="Glycoside hydrolase family 29 N-terminal" evidence="7">
    <location>
        <begin position="3"/>
        <end position="358"/>
    </location>
</feature>
<dbReference type="Gene3D" id="3.20.20.80">
    <property type="entry name" value="Glycosidases"/>
    <property type="match status" value="1"/>
</dbReference>
<keyword evidence="5" id="KW-0378">Hydrolase</keyword>
<comment type="similarity">
    <text evidence="2">Belongs to the glycosyl hydrolase 29 family.</text>
</comment>
<evidence type="ECO:0000313" key="10">
    <source>
        <dbReference type="EMBL" id="CAB4772426.1"/>
    </source>
</evidence>
<keyword evidence="4" id="KW-0732">Signal</keyword>
<name>A0A6J6VLI8_9ZZZZ</name>
<dbReference type="PRINTS" id="PR00741">
    <property type="entry name" value="GLHYDRLASE29"/>
</dbReference>
<dbReference type="PANTHER" id="PTHR10030:SF37">
    <property type="entry name" value="ALPHA-L-FUCOSIDASE-RELATED"/>
    <property type="match status" value="1"/>
</dbReference>
<evidence type="ECO:0000256" key="6">
    <source>
        <dbReference type="ARBA" id="ARBA00023295"/>
    </source>
</evidence>
<protein>
    <recommendedName>
        <fullName evidence="3">alpha-L-fucosidase</fullName>
        <ecNumber evidence="3">3.2.1.51</ecNumber>
    </recommendedName>
</protein>
<dbReference type="AlphaFoldDB" id="A0A6J6VLI8"/>
<dbReference type="EMBL" id="CAEZZV010000027">
    <property type="protein sequence ID" value="CAB4772426.1"/>
    <property type="molecule type" value="Genomic_DNA"/>
</dbReference>
<evidence type="ECO:0000256" key="5">
    <source>
        <dbReference type="ARBA" id="ARBA00022801"/>
    </source>
</evidence>
<dbReference type="EMBL" id="CAEZVL010000181">
    <property type="protein sequence ID" value="CAB4637178.1"/>
    <property type="molecule type" value="Genomic_DNA"/>
</dbReference>
<organism evidence="10">
    <name type="scientific">freshwater metagenome</name>
    <dbReference type="NCBI Taxonomy" id="449393"/>
    <lineage>
        <taxon>unclassified sequences</taxon>
        <taxon>metagenomes</taxon>
        <taxon>ecological metagenomes</taxon>
    </lineage>
</organism>
<evidence type="ECO:0000313" key="8">
    <source>
        <dbReference type="EMBL" id="CAB4549212.1"/>
    </source>
</evidence>
<evidence type="ECO:0000256" key="4">
    <source>
        <dbReference type="ARBA" id="ARBA00022729"/>
    </source>
</evidence>
<dbReference type="GO" id="GO:0004560">
    <property type="term" value="F:alpha-L-fucosidase activity"/>
    <property type="evidence" value="ECO:0007669"/>
    <property type="project" value="InterPro"/>
</dbReference>
<dbReference type="GO" id="GO:0005764">
    <property type="term" value="C:lysosome"/>
    <property type="evidence" value="ECO:0007669"/>
    <property type="project" value="TreeGrafter"/>
</dbReference>
<evidence type="ECO:0000259" key="7">
    <source>
        <dbReference type="Pfam" id="PF01120"/>
    </source>
</evidence>
<reference evidence="10" key="1">
    <citation type="submission" date="2020-05" db="EMBL/GenBank/DDBJ databases">
        <authorList>
            <person name="Chiriac C."/>
            <person name="Salcher M."/>
            <person name="Ghai R."/>
            <person name="Kavagutti S V."/>
        </authorList>
    </citation>
    <scope>NUCLEOTIDE SEQUENCE</scope>
</reference>
<comment type="function">
    <text evidence="1">Alpha-L-fucosidase is responsible for hydrolyzing the alpha-1,6-linked fucose joined to the reducing-end N-acetylglucosamine of the carbohydrate moieties of glycoproteins.</text>
</comment>
<dbReference type="InterPro" id="IPR017853">
    <property type="entry name" value="GH"/>
</dbReference>
<dbReference type="InterPro" id="IPR000933">
    <property type="entry name" value="Glyco_hydro_29"/>
</dbReference>